<dbReference type="RefSeq" id="WP_168135937.1">
    <property type="nucleotide sequence ID" value="NZ_JAAVJH010000017.1"/>
</dbReference>
<name>A0ABX1CVR1_9SPHN</name>
<dbReference type="SMART" id="SM00448">
    <property type="entry name" value="REC"/>
    <property type="match status" value="1"/>
</dbReference>
<evidence type="ECO:0000259" key="2">
    <source>
        <dbReference type="PROSITE" id="PS50110"/>
    </source>
</evidence>
<proteinExistence type="predicted"/>
<gene>
    <name evidence="3" type="ORF">HBH26_17510</name>
</gene>
<organism evidence="3 4">
    <name type="scientific">Sphingomonas corticis</name>
    <dbReference type="NCBI Taxonomy" id="2722791"/>
    <lineage>
        <taxon>Bacteria</taxon>
        <taxon>Pseudomonadati</taxon>
        <taxon>Pseudomonadota</taxon>
        <taxon>Alphaproteobacteria</taxon>
        <taxon>Sphingomonadales</taxon>
        <taxon>Sphingomonadaceae</taxon>
        <taxon>Sphingomonas</taxon>
    </lineage>
</organism>
<sequence length="123" mass="13112">MADAGLEGCRILVVEDEYFLADEIATDLREAGAVVVGPVADLDGALALIRGGSSLDGAILDVNLRGEMAFAAADLLIERAVPFVFTTGYENTAVPVRFDGTARCQKPIDLRRVARAIGRVLRH</sequence>
<evidence type="ECO:0000313" key="3">
    <source>
        <dbReference type="EMBL" id="NJR80380.1"/>
    </source>
</evidence>
<feature type="domain" description="Response regulatory" evidence="2">
    <location>
        <begin position="10"/>
        <end position="121"/>
    </location>
</feature>
<accession>A0ABX1CVR1</accession>
<evidence type="ECO:0000313" key="4">
    <source>
        <dbReference type="Proteomes" id="UP000732399"/>
    </source>
</evidence>
<protein>
    <submittedName>
        <fullName evidence="3">Response regulator</fullName>
    </submittedName>
</protein>
<evidence type="ECO:0000256" key="1">
    <source>
        <dbReference type="PROSITE-ProRule" id="PRU00169"/>
    </source>
</evidence>
<dbReference type="Gene3D" id="3.40.50.2300">
    <property type="match status" value="1"/>
</dbReference>
<dbReference type="InterPro" id="IPR011006">
    <property type="entry name" value="CheY-like_superfamily"/>
</dbReference>
<keyword evidence="4" id="KW-1185">Reference proteome</keyword>
<dbReference type="Proteomes" id="UP000732399">
    <property type="component" value="Unassembled WGS sequence"/>
</dbReference>
<dbReference type="InterPro" id="IPR001789">
    <property type="entry name" value="Sig_transdc_resp-reg_receiver"/>
</dbReference>
<keyword evidence="1" id="KW-0597">Phosphoprotein</keyword>
<dbReference type="EMBL" id="JAAVJH010000017">
    <property type="protein sequence ID" value="NJR80380.1"/>
    <property type="molecule type" value="Genomic_DNA"/>
</dbReference>
<feature type="modified residue" description="4-aspartylphosphate" evidence="1">
    <location>
        <position position="61"/>
    </location>
</feature>
<comment type="caution">
    <text evidence="3">The sequence shown here is derived from an EMBL/GenBank/DDBJ whole genome shotgun (WGS) entry which is preliminary data.</text>
</comment>
<dbReference type="SUPFAM" id="SSF52172">
    <property type="entry name" value="CheY-like"/>
    <property type="match status" value="1"/>
</dbReference>
<reference evidence="3 4" key="1">
    <citation type="submission" date="2020-03" db="EMBL/GenBank/DDBJ databases">
        <authorList>
            <person name="Wang L."/>
            <person name="He N."/>
            <person name="Li Y."/>
            <person name="Fang Y."/>
            <person name="Zhang F."/>
        </authorList>
    </citation>
    <scope>NUCLEOTIDE SEQUENCE [LARGE SCALE GENOMIC DNA]</scope>
    <source>
        <strain evidence="3 4">36D10-4-7</strain>
    </source>
</reference>
<dbReference type="PROSITE" id="PS50110">
    <property type="entry name" value="RESPONSE_REGULATORY"/>
    <property type="match status" value="1"/>
</dbReference>